<name>A0AAD7MNX2_9AGAR</name>
<comment type="caution">
    <text evidence="2">The sequence shown here is derived from an EMBL/GenBank/DDBJ whole genome shotgun (WGS) entry which is preliminary data.</text>
</comment>
<sequence length="233" mass="26035">MLDSVLRTRDCSRRPEGMTVLSQYKMVLVLCDASEVSDHEDRVSFRNNPSTSRRYDAAIVDVVPPEIILGMPRTVTVDFVSSFKPVSSIERRTKVDSFTLYFATFFTIDGQPMVEGTKVKVICENDIIPAEVWFIGGRPVPRRCVSSGAGKSPEAKTNTSSLTKKARESHAQLREKNDKSFFKLFPCVPQYLEERGGPGIFLLHQAAGAAESCPHRERGPAGEYNAPTMRKMR</sequence>
<feature type="compositionally biased region" description="Basic and acidic residues" evidence="1">
    <location>
        <begin position="165"/>
        <end position="174"/>
    </location>
</feature>
<gene>
    <name evidence="2" type="ORF">B0H16DRAFT_1471541</name>
</gene>
<protein>
    <submittedName>
        <fullName evidence="2">Uncharacterized protein</fullName>
    </submittedName>
</protein>
<evidence type="ECO:0000313" key="2">
    <source>
        <dbReference type="EMBL" id="KAJ7726113.1"/>
    </source>
</evidence>
<dbReference type="Proteomes" id="UP001215598">
    <property type="component" value="Unassembled WGS sequence"/>
</dbReference>
<dbReference type="EMBL" id="JARKIB010000189">
    <property type="protein sequence ID" value="KAJ7726113.1"/>
    <property type="molecule type" value="Genomic_DNA"/>
</dbReference>
<evidence type="ECO:0000313" key="3">
    <source>
        <dbReference type="Proteomes" id="UP001215598"/>
    </source>
</evidence>
<accession>A0AAD7MNX2</accession>
<reference evidence="2" key="1">
    <citation type="submission" date="2023-03" db="EMBL/GenBank/DDBJ databases">
        <title>Massive genome expansion in bonnet fungi (Mycena s.s.) driven by repeated elements and novel gene families across ecological guilds.</title>
        <authorList>
            <consortium name="Lawrence Berkeley National Laboratory"/>
            <person name="Harder C.B."/>
            <person name="Miyauchi S."/>
            <person name="Viragh M."/>
            <person name="Kuo A."/>
            <person name="Thoen E."/>
            <person name="Andreopoulos B."/>
            <person name="Lu D."/>
            <person name="Skrede I."/>
            <person name="Drula E."/>
            <person name="Henrissat B."/>
            <person name="Morin E."/>
            <person name="Kohler A."/>
            <person name="Barry K."/>
            <person name="LaButti K."/>
            <person name="Morin E."/>
            <person name="Salamov A."/>
            <person name="Lipzen A."/>
            <person name="Mereny Z."/>
            <person name="Hegedus B."/>
            <person name="Baldrian P."/>
            <person name="Stursova M."/>
            <person name="Weitz H."/>
            <person name="Taylor A."/>
            <person name="Grigoriev I.V."/>
            <person name="Nagy L.G."/>
            <person name="Martin F."/>
            <person name="Kauserud H."/>
        </authorList>
    </citation>
    <scope>NUCLEOTIDE SEQUENCE</scope>
    <source>
        <strain evidence="2">CBHHK182m</strain>
    </source>
</reference>
<dbReference type="AlphaFoldDB" id="A0AAD7MNX2"/>
<evidence type="ECO:0000256" key="1">
    <source>
        <dbReference type="SAM" id="MobiDB-lite"/>
    </source>
</evidence>
<feature type="region of interest" description="Disordered" evidence="1">
    <location>
        <begin position="145"/>
        <end position="174"/>
    </location>
</feature>
<proteinExistence type="predicted"/>
<keyword evidence="3" id="KW-1185">Reference proteome</keyword>
<feature type="region of interest" description="Disordered" evidence="1">
    <location>
        <begin position="212"/>
        <end position="233"/>
    </location>
</feature>
<organism evidence="2 3">
    <name type="scientific">Mycena metata</name>
    <dbReference type="NCBI Taxonomy" id="1033252"/>
    <lineage>
        <taxon>Eukaryota</taxon>
        <taxon>Fungi</taxon>
        <taxon>Dikarya</taxon>
        <taxon>Basidiomycota</taxon>
        <taxon>Agaricomycotina</taxon>
        <taxon>Agaricomycetes</taxon>
        <taxon>Agaricomycetidae</taxon>
        <taxon>Agaricales</taxon>
        <taxon>Marasmiineae</taxon>
        <taxon>Mycenaceae</taxon>
        <taxon>Mycena</taxon>
    </lineage>
</organism>